<dbReference type="GO" id="GO:0071691">
    <property type="term" value="P:cardiac muscle thin filament assembly"/>
    <property type="evidence" value="ECO:0007669"/>
    <property type="project" value="TreeGrafter"/>
</dbReference>
<keyword evidence="4" id="KW-1185">Reference proteome</keyword>
<reference evidence="3" key="1">
    <citation type="submission" date="2025-08" db="UniProtKB">
        <authorList>
            <consortium name="Ensembl"/>
        </authorList>
    </citation>
    <scope>IDENTIFICATION</scope>
</reference>
<dbReference type="PRINTS" id="PR00510">
    <property type="entry name" value="NEBULIN"/>
</dbReference>
<dbReference type="Pfam" id="PF00880">
    <property type="entry name" value="Nebulin"/>
    <property type="match status" value="13"/>
</dbReference>
<dbReference type="PROSITE" id="PS51216">
    <property type="entry name" value="NEBULIN"/>
    <property type="match status" value="14"/>
</dbReference>
<dbReference type="GO" id="GO:0030018">
    <property type="term" value="C:Z disc"/>
    <property type="evidence" value="ECO:0007669"/>
    <property type="project" value="InterPro"/>
</dbReference>
<dbReference type="InterPro" id="IPR055297">
    <property type="entry name" value="NEBU/NEBL"/>
</dbReference>
<dbReference type="Ensembl" id="ENSLBET00000022401.1">
    <property type="protein sequence ID" value="ENSLBEP00000021264.1"/>
    <property type="gene ID" value="ENSLBEG00000016103.1"/>
</dbReference>
<dbReference type="InterPro" id="IPR013998">
    <property type="entry name" value="Nebulin-like"/>
</dbReference>
<dbReference type="STRING" id="56723.ENSLBEP00000021264"/>
<evidence type="ECO:0008006" key="5">
    <source>
        <dbReference type="Google" id="ProtNLM"/>
    </source>
</evidence>
<evidence type="ECO:0000256" key="1">
    <source>
        <dbReference type="ARBA" id="ARBA00022737"/>
    </source>
</evidence>
<dbReference type="GO" id="GO:0051015">
    <property type="term" value="F:actin filament binding"/>
    <property type="evidence" value="ECO:0007669"/>
    <property type="project" value="InterPro"/>
</dbReference>
<evidence type="ECO:0000313" key="3">
    <source>
        <dbReference type="Ensembl" id="ENSLBEP00000021264.1"/>
    </source>
</evidence>
<dbReference type="GeneTree" id="ENSGT00940000154533"/>
<protein>
    <recommendedName>
        <fullName evidence="5">Nebulin</fullName>
    </recommendedName>
</protein>
<dbReference type="InterPro" id="IPR000900">
    <property type="entry name" value="Nebulin_repeat"/>
</dbReference>
<reference evidence="3" key="2">
    <citation type="submission" date="2025-09" db="UniProtKB">
        <authorList>
            <consortium name="Ensembl"/>
        </authorList>
    </citation>
    <scope>IDENTIFICATION</scope>
</reference>
<accession>A0A3Q3FP52</accession>
<keyword evidence="1" id="KW-0677">Repeat</keyword>
<keyword evidence="2" id="KW-0009">Actin-binding</keyword>
<dbReference type="Proteomes" id="UP000261660">
    <property type="component" value="Unplaced"/>
</dbReference>
<dbReference type="SMART" id="SM00227">
    <property type="entry name" value="NEBU"/>
    <property type="match status" value="29"/>
</dbReference>
<name>A0A3Q3FP52_9LABR</name>
<sequence>SHTNHHRCGKVPISPSKLLVCLVTTCFKVIQVFVKYRMEGNKARNQSLYDGEAREVIHVKHVSDLISKVLYRQKWDETKDRYMLPPDAPELVLAVKNAANYSKSFSSLQTKCPGSHYTNTLILNVFCFPQLKYKEDYNKNVKGQWCETPYFDVAIARVAMDNLSSVRALKTLRTQNNQNGIQLFISFTTNCKSFFCYCRRNTRKHLKTKKTKFISCKQTLYKASYEKSRGFSINYCDTPKFQMDSVLKKFSDARYKDKYESEVKGHYIGSYEDLYMIHCQKMEEMKNEQLYKSEYEDIKTRCFFPQTMTPEYEATKKLQQCKDVIYRQHPDTVKFTQVVDSPVQVQAAINAKQLSDLNYHADYEKIKVKNSLPPDYPFFIQSRVNAFNLSDNCYKYEWEKDKAKKFEVKGDAISILAARAHTNIASDVTIYFLLTLSLSINDDPKILHSVHVAKIQSDREYKKDYEKIKTKYHTPLDMMSITLAKKSQAISSMTGYRSISTNFFLPPDTVLLDLAKKANIIQSDNEYKSDYNSYTKGSPWITFGSMEVEKNKKAAEILSEVQYKKAYMKDRGHHVGFRSLKDDPLLVHYMEVAKLQSDKNYKKDYHKAKLKYHTPVDMMSLVHAKQASKVQTYAGYKQHHHNYCLLPDSMSVGLARNMNYNASDVSWISLRVKGTGWIPIGSLEVEKAKTAAAALNETKYRQPPSNFKFTSSTDSMGMELAKANAKIMNKYKASGEKFMHTYHLPADSPELLQARYNAVNISQVSERFFSGGFLCADSIAVVAAKSSRDIASNYKYKLAYEKAKGHHVGFRSLQDDPLLVHYMEVAKLQSDKNYKKDYQKSKLKYHTPVDMMSLAHAKQASKVQTYAGYRKIPHNYLLLPDNLHLQQCRGMMNIQSDNLYKSDYNNFSRGIGWVPIGSVDVEKAKAAKFALDEVNYRQHPSTFKTFQILRMTDLFHSLKASYKASGEKFMHTYHLPADSPEFLQAKFNAQTVSEVRSHYKHKWLETIAKGYDMKPDAISILHAKHGRHIASNVQYKKAYEKARGHHVGFRSLQDDPLLVHYMEVAKLQSDKNYKKDYQKSKLKYHTPVDMMSVVHAKQASAVQTNTGYRKVPHSYMLLPDNLQMQRFITFEYKSEWNNFVRGIGWVPIGSIGVETAKVGGQIQSDNLYRTHPSNFKFKKLMDSMDIALQAYTAAWDKDKLTVHVMPDSPEIVLAKANALTMSNKLYKAGVVEMANKGYHLKADAIPIVAAKSGTKIASNYKYKLAYEKARGHHVGFRSLQDDPLLVHYMQVAKLQSDKNYKKDYQQAKLKYHTPVDMMSVVHAKQASKAQTMAGYRQIQHSYALLPDALNLALARTMNTQASDCEYKSEWNNFIRGIGWVPIGSIGVETAKLIVCICFLGLQKAYVDAWDKDKTKIHIMPDAMDVLLAKANNVNYSLVSTD</sequence>
<dbReference type="InParanoid" id="A0A3Q3FP52"/>
<organism evidence="3 4">
    <name type="scientific">Labrus bergylta</name>
    <name type="common">ballan wrasse</name>
    <dbReference type="NCBI Taxonomy" id="56723"/>
    <lineage>
        <taxon>Eukaryota</taxon>
        <taxon>Metazoa</taxon>
        <taxon>Chordata</taxon>
        <taxon>Craniata</taxon>
        <taxon>Vertebrata</taxon>
        <taxon>Euteleostomi</taxon>
        <taxon>Actinopterygii</taxon>
        <taxon>Neopterygii</taxon>
        <taxon>Teleostei</taxon>
        <taxon>Neoteleostei</taxon>
        <taxon>Acanthomorphata</taxon>
        <taxon>Eupercaria</taxon>
        <taxon>Labriformes</taxon>
        <taxon>Labridae</taxon>
        <taxon>Labrus</taxon>
    </lineage>
</organism>
<dbReference type="PANTHER" id="PTHR11039">
    <property type="entry name" value="NEBULIN"/>
    <property type="match status" value="1"/>
</dbReference>
<evidence type="ECO:0000256" key="2">
    <source>
        <dbReference type="ARBA" id="ARBA00023203"/>
    </source>
</evidence>
<evidence type="ECO:0000313" key="4">
    <source>
        <dbReference type="Proteomes" id="UP000261660"/>
    </source>
</evidence>
<dbReference type="PANTHER" id="PTHR11039:SF65">
    <property type="entry name" value="NEBULIN"/>
    <property type="match status" value="1"/>
</dbReference>
<proteinExistence type="predicted"/>